<reference evidence="11 12" key="1">
    <citation type="journal article" date="2015" name="Nature">
        <title>rRNA introns, odd ribosomes, and small enigmatic genomes across a large radiation of phyla.</title>
        <authorList>
            <person name="Brown C.T."/>
            <person name="Hug L.A."/>
            <person name="Thomas B.C."/>
            <person name="Sharon I."/>
            <person name="Castelle C.J."/>
            <person name="Singh A."/>
            <person name="Wilkins M.J."/>
            <person name="Williams K.H."/>
            <person name="Banfield J.F."/>
        </authorList>
    </citation>
    <scope>NUCLEOTIDE SEQUENCE [LARGE SCALE GENOMIC DNA]</scope>
</reference>
<evidence type="ECO:0000256" key="4">
    <source>
        <dbReference type="ARBA" id="ARBA00022960"/>
    </source>
</evidence>
<feature type="active site" description="Acyl-ester intermediate" evidence="7">
    <location>
        <position position="87"/>
    </location>
</feature>
<dbReference type="PANTHER" id="PTHR21581:SF6">
    <property type="entry name" value="TRAFFICKING PROTEIN PARTICLE COMPLEX SUBUNIT 12"/>
    <property type="match status" value="1"/>
</dbReference>
<dbReference type="Proteomes" id="UP000034803">
    <property type="component" value="Unassembled WGS sequence"/>
</dbReference>
<evidence type="ECO:0000256" key="5">
    <source>
        <dbReference type="ARBA" id="ARBA00022984"/>
    </source>
</evidence>
<accession>A0A0F9YKX7</accession>
<evidence type="ECO:0000256" key="3">
    <source>
        <dbReference type="ARBA" id="ARBA00022801"/>
    </source>
</evidence>
<evidence type="ECO:0000259" key="10">
    <source>
        <dbReference type="Pfam" id="PF00768"/>
    </source>
</evidence>
<dbReference type="InterPro" id="IPR012338">
    <property type="entry name" value="Beta-lactam/transpept-like"/>
</dbReference>
<dbReference type="GO" id="GO:0009002">
    <property type="term" value="F:serine-type D-Ala-D-Ala carboxypeptidase activity"/>
    <property type="evidence" value="ECO:0007669"/>
    <property type="project" value="InterPro"/>
</dbReference>
<keyword evidence="4" id="KW-0133">Cell shape</keyword>
<evidence type="ECO:0000256" key="9">
    <source>
        <dbReference type="RuleBase" id="RU004016"/>
    </source>
</evidence>
<protein>
    <recommendedName>
        <fullName evidence="10">Peptidase S11 D-alanyl-D-alanine carboxypeptidase A N-terminal domain-containing protein</fullName>
    </recommendedName>
</protein>
<dbReference type="Gene3D" id="3.40.710.10">
    <property type="entry name" value="DD-peptidase/beta-lactamase superfamily"/>
    <property type="match status" value="1"/>
</dbReference>
<evidence type="ECO:0000256" key="8">
    <source>
        <dbReference type="PIRSR" id="PIRSR618044-2"/>
    </source>
</evidence>
<feature type="domain" description="Peptidase S11 D-alanyl-D-alanine carboxypeptidase A N-terminal" evidence="10">
    <location>
        <begin position="55"/>
        <end position="276"/>
    </location>
</feature>
<gene>
    <name evidence="11" type="ORF">UR21_C0002G0068</name>
</gene>
<evidence type="ECO:0000256" key="2">
    <source>
        <dbReference type="ARBA" id="ARBA00022729"/>
    </source>
</evidence>
<dbReference type="InterPro" id="IPR018044">
    <property type="entry name" value="Peptidase_S11"/>
</dbReference>
<feature type="binding site" evidence="8">
    <location>
        <position position="247"/>
    </location>
    <ligand>
        <name>substrate</name>
    </ligand>
</feature>
<keyword evidence="3" id="KW-0378">Hydrolase</keyword>
<evidence type="ECO:0000256" key="6">
    <source>
        <dbReference type="ARBA" id="ARBA00023316"/>
    </source>
</evidence>
<dbReference type="GO" id="GO:0009252">
    <property type="term" value="P:peptidoglycan biosynthetic process"/>
    <property type="evidence" value="ECO:0007669"/>
    <property type="project" value="UniProtKB-KW"/>
</dbReference>
<dbReference type="PRINTS" id="PR00725">
    <property type="entry name" value="DADACBPTASE1"/>
</dbReference>
<evidence type="ECO:0000256" key="1">
    <source>
        <dbReference type="ARBA" id="ARBA00007164"/>
    </source>
</evidence>
<dbReference type="PANTHER" id="PTHR21581">
    <property type="entry name" value="D-ALANYL-D-ALANINE CARBOXYPEPTIDASE"/>
    <property type="match status" value="1"/>
</dbReference>
<name>A0A0F9YKX7_9BACT</name>
<sequence>MKINLLYLSLLSFILISTSAISLNSGFRDIIPNIYPIAKTQAFSDIPVLKEGVNYPILSAQSVLAVDLISGVYLYEKDPQKTLFPASTTKIMTALVSLDTYSSDQVLKVGKINIVGQKMGLVWGEEIKFIDLLKGLLIYSSNDAAEVLANNHPGGRELFIALMNKKAKDLGLNNTHFSNPSGLDEFNHYSTARDLITISKVAMKDPVFSKIVGTKEELVKSVNGKMSHKLVNINKLLGSVDGVLGVKTGWTENARENLVTYIDRNGKKVMIVVLGSSDRFGETKELIDWIYSNYSWEKVTYSP</sequence>
<keyword evidence="2" id="KW-0732">Signal</keyword>
<evidence type="ECO:0000313" key="12">
    <source>
        <dbReference type="Proteomes" id="UP000034803"/>
    </source>
</evidence>
<proteinExistence type="inferred from homology"/>
<dbReference type="GO" id="GO:0006508">
    <property type="term" value="P:proteolysis"/>
    <property type="evidence" value="ECO:0007669"/>
    <property type="project" value="InterPro"/>
</dbReference>
<dbReference type="InterPro" id="IPR001967">
    <property type="entry name" value="Peptidase_S11_N"/>
</dbReference>
<feature type="active site" evidence="7">
    <location>
        <position position="140"/>
    </location>
</feature>
<dbReference type="SUPFAM" id="SSF56601">
    <property type="entry name" value="beta-lactamase/transpeptidase-like"/>
    <property type="match status" value="1"/>
</dbReference>
<dbReference type="GO" id="GO:0071555">
    <property type="term" value="P:cell wall organization"/>
    <property type="evidence" value="ECO:0007669"/>
    <property type="project" value="UniProtKB-KW"/>
</dbReference>
<dbReference type="Pfam" id="PF00768">
    <property type="entry name" value="Peptidase_S11"/>
    <property type="match status" value="1"/>
</dbReference>
<keyword evidence="5" id="KW-0573">Peptidoglycan synthesis</keyword>
<dbReference type="PATRIC" id="fig|1618586.3.peg.159"/>
<evidence type="ECO:0000313" key="11">
    <source>
        <dbReference type="EMBL" id="KKP32149.1"/>
    </source>
</evidence>
<comment type="similarity">
    <text evidence="1 9">Belongs to the peptidase S11 family.</text>
</comment>
<keyword evidence="6" id="KW-0961">Cell wall biogenesis/degradation</keyword>
<evidence type="ECO:0000256" key="7">
    <source>
        <dbReference type="PIRSR" id="PIRSR618044-1"/>
    </source>
</evidence>
<comment type="caution">
    <text evidence="11">The sequence shown here is derived from an EMBL/GenBank/DDBJ whole genome shotgun (WGS) entry which is preliminary data.</text>
</comment>
<dbReference type="EMBL" id="LBOI01000002">
    <property type="protein sequence ID" value="KKP32149.1"/>
    <property type="molecule type" value="Genomic_DNA"/>
</dbReference>
<feature type="active site" description="Proton acceptor" evidence="7">
    <location>
        <position position="90"/>
    </location>
</feature>
<organism evidence="11 12">
    <name type="scientific">Candidatus Woesebacteria bacterium GW2011_GWC2_31_9</name>
    <dbReference type="NCBI Taxonomy" id="1618586"/>
    <lineage>
        <taxon>Bacteria</taxon>
        <taxon>Candidatus Woeseibacteriota</taxon>
    </lineage>
</organism>
<dbReference type="GO" id="GO:0008360">
    <property type="term" value="P:regulation of cell shape"/>
    <property type="evidence" value="ECO:0007669"/>
    <property type="project" value="UniProtKB-KW"/>
</dbReference>
<dbReference type="AlphaFoldDB" id="A0A0F9YKX7"/>